<evidence type="ECO:0000313" key="2">
    <source>
        <dbReference type="EMBL" id="MPM57182.1"/>
    </source>
</evidence>
<keyword evidence="1" id="KW-1133">Transmembrane helix</keyword>
<keyword evidence="1" id="KW-0812">Transmembrane</keyword>
<evidence type="ECO:0008006" key="3">
    <source>
        <dbReference type="Google" id="ProtNLM"/>
    </source>
</evidence>
<feature type="transmembrane region" description="Helical" evidence="1">
    <location>
        <begin position="21"/>
        <end position="45"/>
    </location>
</feature>
<name>A0A645AVA9_9ZZZZ</name>
<feature type="transmembrane region" description="Helical" evidence="1">
    <location>
        <begin position="65"/>
        <end position="92"/>
    </location>
</feature>
<dbReference type="AlphaFoldDB" id="A0A645AVA9"/>
<feature type="transmembrane region" description="Helical" evidence="1">
    <location>
        <begin position="278"/>
        <end position="299"/>
    </location>
</feature>
<feature type="transmembrane region" description="Helical" evidence="1">
    <location>
        <begin position="201"/>
        <end position="222"/>
    </location>
</feature>
<feature type="transmembrane region" description="Helical" evidence="1">
    <location>
        <begin position="228"/>
        <end position="245"/>
    </location>
</feature>
<comment type="caution">
    <text evidence="2">The sequence shown here is derived from an EMBL/GenBank/DDBJ whole genome shotgun (WGS) entry which is preliminary data.</text>
</comment>
<organism evidence="2">
    <name type="scientific">bioreactor metagenome</name>
    <dbReference type="NCBI Taxonomy" id="1076179"/>
    <lineage>
        <taxon>unclassified sequences</taxon>
        <taxon>metagenomes</taxon>
        <taxon>ecological metagenomes</taxon>
    </lineage>
</organism>
<dbReference type="EMBL" id="VSSQ01016131">
    <property type="protein sequence ID" value="MPM57182.1"/>
    <property type="molecule type" value="Genomic_DNA"/>
</dbReference>
<gene>
    <name evidence="2" type="ORF">SDC9_104004</name>
</gene>
<proteinExistence type="predicted"/>
<protein>
    <recommendedName>
        <fullName evidence="3">Glycosyltransferase RgtA/B/C/D-like domain-containing protein</fullName>
    </recommendedName>
</protein>
<keyword evidence="1" id="KW-0472">Membrane</keyword>
<feature type="transmembrane region" description="Helical" evidence="1">
    <location>
        <begin position="175"/>
        <end position="194"/>
    </location>
</feature>
<sequence length="310" mass="36648">MTDIGLGFLVYKIVFRFKPKLATLAAIVFLFNPVLIYNSTIWGQTDSLINLLAISGIYLVFQKKYFWGIWLFLVGFLFKMSLIIYLPIFGLLLIKQIKDWQKMIFPIISFLLFLFLIALPFRLDGFGSFHWLWYMYTNRVLVRQGSMLNGNAFNLWSLVFSIDLSKSEFTQIFGLSYQFIGRGLFLISLIPICFKFIKTKLTIYSLFSALILSAFSCFIFMTNMHERYLYPIFPLISILIFIPKTKFYFKDLVILSVIHFLNLYNLWFYPQINLLKNILIFNNFLTCRVLSAILIVIYIKYFIDYLRSEI</sequence>
<reference evidence="2" key="1">
    <citation type="submission" date="2019-08" db="EMBL/GenBank/DDBJ databases">
        <authorList>
            <person name="Kucharzyk K."/>
            <person name="Murdoch R.W."/>
            <person name="Higgins S."/>
            <person name="Loffler F."/>
        </authorList>
    </citation>
    <scope>NUCLEOTIDE SEQUENCE</scope>
</reference>
<feature type="transmembrane region" description="Helical" evidence="1">
    <location>
        <begin position="104"/>
        <end position="123"/>
    </location>
</feature>
<feature type="transmembrane region" description="Helical" evidence="1">
    <location>
        <begin position="252"/>
        <end position="272"/>
    </location>
</feature>
<accession>A0A645AVA9</accession>
<evidence type="ECO:0000256" key="1">
    <source>
        <dbReference type="SAM" id="Phobius"/>
    </source>
</evidence>